<dbReference type="SUPFAM" id="SSF101874">
    <property type="entry name" value="YceI-like"/>
    <property type="match status" value="1"/>
</dbReference>
<proteinExistence type="predicted"/>
<organism evidence="2 3">
    <name type="scientific">Flavobacterium ardleyense</name>
    <dbReference type="NCBI Taxonomy" id="2038737"/>
    <lineage>
        <taxon>Bacteria</taxon>
        <taxon>Pseudomonadati</taxon>
        <taxon>Bacteroidota</taxon>
        <taxon>Flavobacteriia</taxon>
        <taxon>Flavobacteriales</taxon>
        <taxon>Flavobacteriaceae</taxon>
        <taxon>Flavobacterium</taxon>
    </lineage>
</organism>
<dbReference type="Pfam" id="PF04264">
    <property type="entry name" value="YceI"/>
    <property type="match status" value="1"/>
</dbReference>
<name>A0ABW5Z9L8_9FLAO</name>
<dbReference type="RefSeq" id="WP_379806653.1">
    <property type="nucleotide sequence ID" value="NZ_JBHUOL010000012.1"/>
</dbReference>
<dbReference type="Proteomes" id="UP001597549">
    <property type="component" value="Unassembled WGS sequence"/>
</dbReference>
<accession>A0ABW5Z9L8</accession>
<feature type="domain" description="Lipid/polyisoprenoid-binding YceI-like" evidence="1">
    <location>
        <begin position="10"/>
        <end position="152"/>
    </location>
</feature>
<evidence type="ECO:0000259" key="1">
    <source>
        <dbReference type="Pfam" id="PF04264"/>
    </source>
</evidence>
<reference evidence="3" key="1">
    <citation type="journal article" date="2019" name="Int. J. Syst. Evol. Microbiol.">
        <title>The Global Catalogue of Microorganisms (GCM) 10K type strain sequencing project: providing services to taxonomists for standard genome sequencing and annotation.</title>
        <authorList>
            <consortium name="The Broad Institute Genomics Platform"/>
            <consortium name="The Broad Institute Genome Sequencing Center for Infectious Disease"/>
            <person name="Wu L."/>
            <person name="Ma J."/>
        </authorList>
    </citation>
    <scope>NUCLEOTIDE SEQUENCE [LARGE SCALE GENOMIC DNA]</scope>
    <source>
        <strain evidence="3">KCTC 52644</strain>
    </source>
</reference>
<sequence length="170" mass="19292">MQALTLKLNKDQSYFLIKIRKNIDSYLKNKIDNSSGFVVVKDNTVSSVSLQFDLILEDDNKITRLDSQGLSKRRKETFLQFKSLSYERINDDLSFLKVSVTLNDITKIVELEAFVKTEIHQTGPSKVVFEIVTEIDKKDFGLGVDEQISINGLAFGKNINATGNFEFLSD</sequence>
<comment type="caution">
    <text evidence="2">The sequence shown here is derived from an EMBL/GenBank/DDBJ whole genome shotgun (WGS) entry which is preliminary data.</text>
</comment>
<dbReference type="InterPro" id="IPR007372">
    <property type="entry name" value="Lipid/polyisoprenoid-bd_YceI"/>
</dbReference>
<dbReference type="EMBL" id="JBHUOL010000012">
    <property type="protein sequence ID" value="MFD2908796.1"/>
    <property type="molecule type" value="Genomic_DNA"/>
</dbReference>
<evidence type="ECO:0000313" key="2">
    <source>
        <dbReference type="EMBL" id="MFD2908796.1"/>
    </source>
</evidence>
<gene>
    <name evidence="2" type="ORF">ACFSX9_08605</name>
</gene>
<protein>
    <submittedName>
        <fullName evidence="2">YceI family protein</fullName>
    </submittedName>
</protein>
<keyword evidence="3" id="KW-1185">Reference proteome</keyword>
<evidence type="ECO:0000313" key="3">
    <source>
        <dbReference type="Proteomes" id="UP001597549"/>
    </source>
</evidence>
<dbReference type="InterPro" id="IPR036761">
    <property type="entry name" value="TTHA0802/YceI-like_sf"/>
</dbReference>